<comment type="caution">
    <text evidence="1">The sequence shown here is derived from an EMBL/GenBank/DDBJ whole genome shotgun (WGS) entry which is preliminary data.</text>
</comment>
<keyword evidence="2" id="KW-1185">Reference proteome</keyword>
<organism evidence="1 2">
    <name type="scientific">Paracoccus sphaerophysae</name>
    <dbReference type="NCBI Taxonomy" id="690417"/>
    <lineage>
        <taxon>Bacteria</taxon>
        <taxon>Pseudomonadati</taxon>
        <taxon>Pseudomonadota</taxon>
        <taxon>Alphaproteobacteria</taxon>
        <taxon>Rhodobacterales</taxon>
        <taxon>Paracoccaceae</taxon>
        <taxon>Paracoccus</taxon>
    </lineage>
</organism>
<sequence length="110" mass="12529">MLTRYAIFEGRLVPGTEQDFRRVVINRLVPMWRQFAGQTGLRITFGLERDEGAPEYPLILAITYPDRATMLAALDYPVRLESRAATQAAIAGRFEGRIHHHVTEMLDFPA</sequence>
<protein>
    <recommendedName>
        <fullName evidence="3">Ethyl tert-butyl ether degradation protein EthD</fullName>
    </recommendedName>
</protein>
<dbReference type="SUPFAM" id="SSF54909">
    <property type="entry name" value="Dimeric alpha+beta barrel"/>
    <property type="match status" value="1"/>
</dbReference>
<dbReference type="AlphaFoldDB" id="A0A099FEH8"/>
<name>A0A099FEH8_9RHOB</name>
<evidence type="ECO:0000313" key="2">
    <source>
        <dbReference type="Proteomes" id="UP000029917"/>
    </source>
</evidence>
<dbReference type="InterPro" id="IPR011008">
    <property type="entry name" value="Dimeric_a/b-barrel"/>
</dbReference>
<reference evidence="1 2" key="2">
    <citation type="submission" date="2014-10" db="EMBL/GenBank/DDBJ databases">
        <title>Paracoccus sanguinis sp. nov., isolated from clinical specimens of New York State patients.</title>
        <authorList>
            <person name="Mingle L.A."/>
            <person name="Cole J.A."/>
            <person name="Lapierre P."/>
            <person name="Musser K.A."/>
        </authorList>
    </citation>
    <scope>NUCLEOTIDE SEQUENCE [LARGE SCALE GENOMIC DNA]</scope>
    <source>
        <strain evidence="1 2">HAMBI 3106</strain>
    </source>
</reference>
<dbReference type="Proteomes" id="UP000029917">
    <property type="component" value="Unassembled WGS sequence"/>
</dbReference>
<dbReference type="RefSeq" id="WP_036717192.1">
    <property type="nucleotide sequence ID" value="NZ_JRKS01000008.1"/>
</dbReference>
<gene>
    <name evidence="1" type="ORF">IC63_04275</name>
</gene>
<proteinExistence type="predicted"/>
<dbReference type="STRING" id="690417.IC63_04275"/>
<accession>A0A099FEH8</accession>
<reference evidence="1 2" key="1">
    <citation type="submission" date="2014-09" db="EMBL/GenBank/DDBJ databases">
        <authorList>
            <person name="McGinnis J.M."/>
            <person name="Wolfgang W.J."/>
        </authorList>
    </citation>
    <scope>NUCLEOTIDE SEQUENCE [LARGE SCALE GENOMIC DNA]</scope>
    <source>
        <strain evidence="1 2">HAMBI 3106</strain>
    </source>
</reference>
<evidence type="ECO:0008006" key="3">
    <source>
        <dbReference type="Google" id="ProtNLM"/>
    </source>
</evidence>
<dbReference type="OrthoDB" id="7107863at2"/>
<dbReference type="Gene3D" id="3.30.70.100">
    <property type="match status" value="1"/>
</dbReference>
<dbReference type="EMBL" id="JRKS01000008">
    <property type="protein sequence ID" value="KGJ08633.1"/>
    <property type="molecule type" value="Genomic_DNA"/>
</dbReference>
<evidence type="ECO:0000313" key="1">
    <source>
        <dbReference type="EMBL" id="KGJ08633.1"/>
    </source>
</evidence>